<keyword evidence="2" id="KW-1003">Cell membrane</keyword>
<dbReference type="PANTHER" id="PTHR30558:SF3">
    <property type="entry name" value="BIOPOLYMER TRANSPORT PROTEIN EXBD-RELATED"/>
    <property type="match status" value="1"/>
</dbReference>
<reference evidence="7" key="1">
    <citation type="submission" date="2018-06" db="EMBL/GenBank/DDBJ databases">
        <authorList>
            <person name="Zhirakovskaya E."/>
        </authorList>
    </citation>
    <scope>NUCLEOTIDE SEQUENCE</scope>
</reference>
<dbReference type="GO" id="GO:0005886">
    <property type="term" value="C:plasma membrane"/>
    <property type="evidence" value="ECO:0007669"/>
    <property type="project" value="UniProtKB-SubCell"/>
</dbReference>
<comment type="subcellular location">
    <subcellularLocation>
        <location evidence="1">Cell membrane</location>
        <topology evidence="1">Single-pass membrane protein</topology>
    </subcellularLocation>
</comment>
<keyword evidence="4 6" id="KW-1133">Transmembrane helix</keyword>
<keyword evidence="3 6" id="KW-0812">Transmembrane</keyword>
<dbReference type="EMBL" id="UOEP01000018">
    <property type="protein sequence ID" value="VAW13086.1"/>
    <property type="molecule type" value="Genomic_DNA"/>
</dbReference>
<evidence type="ECO:0000256" key="6">
    <source>
        <dbReference type="SAM" id="Phobius"/>
    </source>
</evidence>
<evidence type="ECO:0000313" key="7">
    <source>
        <dbReference type="EMBL" id="VAW13086.1"/>
    </source>
</evidence>
<evidence type="ECO:0000256" key="3">
    <source>
        <dbReference type="ARBA" id="ARBA00022692"/>
    </source>
</evidence>
<evidence type="ECO:0000256" key="1">
    <source>
        <dbReference type="ARBA" id="ARBA00004162"/>
    </source>
</evidence>
<evidence type="ECO:0000256" key="5">
    <source>
        <dbReference type="ARBA" id="ARBA00023136"/>
    </source>
</evidence>
<dbReference type="Pfam" id="PF02472">
    <property type="entry name" value="ExbD"/>
    <property type="match status" value="1"/>
</dbReference>
<evidence type="ECO:0000256" key="2">
    <source>
        <dbReference type="ARBA" id="ARBA00022475"/>
    </source>
</evidence>
<evidence type="ECO:0000256" key="4">
    <source>
        <dbReference type="ARBA" id="ARBA00022989"/>
    </source>
</evidence>
<organism evidence="7">
    <name type="scientific">hydrothermal vent metagenome</name>
    <dbReference type="NCBI Taxonomy" id="652676"/>
    <lineage>
        <taxon>unclassified sequences</taxon>
        <taxon>metagenomes</taxon>
        <taxon>ecological metagenomes</taxon>
    </lineage>
</organism>
<accession>A0A3B0U122</accession>
<protein>
    <submittedName>
        <fullName evidence="7">Biopolymer transport exbD protein</fullName>
    </submittedName>
</protein>
<gene>
    <name evidence="7" type="ORF">MNBD_BACTEROID01-1792</name>
</gene>
<keyword evidence="5 6" id="KW-0472">Membrane</keyword>
<sequence>MAKKIPELPASTLADIAFMLLIFFLVTTTMDVDSGLRRRLSPMPPEDMEDTPPIKERNVFIVLVDKSNRLMVEGELMQISNLREKAKEFLANPDNSDNLPEKKLVEIPFLGEYEVSKGVISLQNDVGTQYGTYIAVMNELVGAYNELRDELSRREFGKPYSNLDKDRRKAVQKAIPMLLSEAEPKKVGGK</sequence>
<dbReference type="AlphaFoldDB" id="A0A3B0U122"/>
<name>A0A3B0U122_9ZZZZ</name>
<dbReference type="PANTHER" id="PTHR30558">
    <property type="entry name" value="EXBD MEMBRANE COMPONENT OF PMF-DRIVEN MACROMOLECULE IMPORT SYSTEM"/>
    <property type="match status" value="1"/>
</dbReference>
<dbReference type="InterPro" id="IPR003400">
    <property type="entry name" value="ExbD"/>
</dbReference>
<proteinExistence type="predicted"/>
<dbReference type="GO" id="GO:0022857">
    <property type="term" value="F:transmembrane transporter activity"/>
    <property type="evidence" value="ECO:0007669"/>
    <property type="project" value="InterPro"/>
</dbReference>
<feature type="transmembrane region" description="Helical" evidence="6">
    <location>
        <begin position="12"/>
        <end position="32"/>
    </location>
</feature>